<reference evidence="1" key="1">
    <citation type="submission" date="2019-06" db="EMBL/GenBank/DDBJ databases">
        <authorList>
            <person name="Zheng W."/>
        </authorList>
    </citation>
    <scope>NUCLEOTIDE SEQUENCE</scope>
    <source>
        <strain evidence="1">QDHG01</strain>
    </source>
</reference>
<protein>
    <submittedName>
        <fullName evidence="1">Uncharacterized protein</fullName>
    </submittedName>
</protein>
<evidence type="ECO:0000313" key="2">
    <source>
        <dbReference type="Proteomes" id="UP000785679"/>
    </source>
</evidence>
<evidence type="ECO:0000313" key="1">
    <source>
        <dbReference type="EMBL" id="TNV81564.1"/>
    </source>
</evidence>
<gene>
    <name evidence="1" type="ORF">FGO68_gene16101</name>
</gene>
<dbReference type="Proteomes" id="UP000785679">
    <property type="component" value="Unassembled WGS sequence"/>
</dbReference>
<comment type="caution">
    <text evidence="1">The sequence shown here is derived from an EMBL/GenBank/DDBJ whole genome shotgun (WGS) entry which is preliminary data.</text>
</comment>
<dbReference type="AlphaFoldDB" id="A0A8J8NWR1"/>
<accession>A0A8J8NWR1</accession>
<dbReference type="EMBL" id="RRYP01006007">
    <property type="protein sequence ID" value="TNV81564.1"/>
    <property type="molecule type" value="Genomic_DNA"/>
</dbReference>
<proteinExistence type="predicted"/>
<organism evidence="1 2">
    <name type="scientific">Halteria grandinella</name>
    <dbReference type="NCBI Taxonomy" id="5974"/>
    <lineage>
        <taxon>Eukaryota</taxon>
        <taxon>Sar</taxon>
        <taxon>Alveolata</taxon>
        <taxon>Ciliophora</taxon>
        <taxon>Intramacronucleata</taxon>
        <taxon>Spirotrichea</taxon>
        <taxon>Stichotrichia</taxon>
        <taxon>Sporadotrichida</taxon>
        <taxon>Halteriidae</taxon>
        <taxon>Halteria</taxon>
    </lineage>
</organism>
<sequence length="657" mass="75571">MSRNPLSNIVDRYTSSQAQKYPHIEIRSSLKLGKLRSKYLIFEIFSYSLNFKTACKHIHGVALGARELLIHNGKWIKILWPIQIKQETITIKSISQLQGLPRGHPIFDEKLLFVNLSTEDFVFIEQDQALREAFSKKAYRLKIDKVHLERENLFEVLDQMPESANKYFINKLTLQSLKAIPYIYSLVNLVNFGCIEIAINLTQSIGASQDIQDLEVIKVSKLILRGISISDLPQFLKYVMPKQNGFLQLWPDKITPQCLIECYQTLFCFDINLSRFEIGGQKMSPKLLKPFSEMKFANYQGLKLRVIDKQFSQLLASHIQDQSQEGKSVLKNIFFKDSHQEVELDEFLMNHGKLKGLKIPKIEITLSCLKAHPKLNQHDLLQPCLEYEGCIGITGVDNLHSYQIGSAKNTDNNYLGVMACLVLRNYPNLRGFQLTEEFNGGTMCPVADGLMEQIRPQNLLELTINMQSHKNDVFYRKLLTVTKDKLQMLKIVVDHDASFYSSSYAWRQDPLIDVIENSQQITSFEGQGNYYLIRREISVFGTLPSLRILTLCHYDYEAMQELLEREFTGLLQNLIHLALHDHLLLPERALSGPHKSLMHLKYGYRNQSSKLAFNLAQTLAIVQGKKYGFKFTSGFEDTIEFQARCPTAILIDIRNNQ</sequence>
<keyword evidence="2" id="KW-1185">Reference proteome</keyword>
<name>A0A8J8NWR1_HALGN</name>